<name>A0A8B8BEL6_CRAVI</name>
<dbReference type="SMART" id="SM00336">
    <property type="entry name" value="BBOX"/>
    <property type="match status" value="1"/>
</dbReference>
<dbReference type="GO" id="GO:0008270">
    <property type="term" value="F:zinc ion binding"/>
    <property type="evidence" value="ECO:0007669"/>
    <property type="project" value="UniProtKB-KW"/>
</dbReference>
<evidence type="ECO:0000313" key="6">
    <source>
        <dbReference type="RefSeq" id="XP_022301810.1"/>
    </source>
</evidence>
<protein>
    <submittedName>
        <fullName evidence="6 7">E3 ubiquitin-protein ligase TRIM36-like</fullName>
    </submittedName>
</protein>
<dbReference type="CDD" id="cd19756">
    <property type="entry name" value="Bbox2"/>
    <property type="match status" value="1"/>
</dbReference>
<evidence type="ECO:0000313" key="7">
    <source>
        <dbReference type="RefSeq" id="XP_022301811.1"/>
    </source>
</evidence>
<evidence type="ECO:0000259" key="4">
    <source>
        <dbReference type="PROSITE" id="PS50119"/>
    </source>
</evidence>
<gene>
    <name evidence="6 7" type="primary">LOC111109852</name>
</gene>
<keyword evidence="2" id="KW-0175">Coiled coil</keyword>
<dbReference type="RefSeq" id="XP_022301811.1">
    <property type="nucleotide sequence ID" value="XM_022446103.1"/>
</dbReference>
<evidence type="ECO:0000256" key="3">
    <source>
        <dbReference type="SAM" id="MobiDB-lite"/>
    </source>
</evidence>
<feature type="compositionally biased region" description="Basic and acidic residues" evidence="3">
    <location>
        <begin position="308"/>
        <end position="317"/>
    </location>
</feature>
<dbReference type="PROSITE" id="PS50119">
    <property type="entry name" value="ZF_BBOX"/>
    <property type="match status" value="2"/>
</dbReference>
<dbReference type="AlphaFoldDB" id="A0A8B8BEL6"/>
<organism evidence="5 6">
    <name type="scientific">Crassostrea virginica</name>
    <name type="common">Eastern oyster</name>
    <dbReference type="NCBI Taxonomy" id="6565"/>
    <lineage>
        <taxon>Eukaryota</taxon>
        <taxon>Metazoa</taxon>
        <taxon>Spiralia</taxon>
        <taxon>Lophotrochozoa</taxon>
        <taxon>Mollusca</taxon>
        <taxon>Bivalvia</taxon>
        <taxon>Autobranchia</taxon>
        <taxon>Pteriomorphia</taxon>
        <taxon>Ostreida</taxon>
        <taxon>Ostreoidea</taxon>
        <taxon>Ostreidae</taxon>
        <taxon>Crassostrea</taxon>
    </lineage>
</organism>
<feature type="domain" description="B box-type" evidence="4">
    <location>
        <begin position="8"/>
        <end position="53"/>
    </location>
</feature>
<dbReference type="Gene3D" id="3.30.160.60">
    <property type="entry name" value="Classic Zinc Finger"/>
    <property type="match status" value="1"/>
</dbReference>
<dbReference type="RefSeq" id="XP_022301810.1">
    <property type="nucleotide sequence ID" value="XM_022446102.1"/>
</dbReference>
<dbReference type="GeneID" id="111109852"/>
<dbReference type="KEGG" id="cvn:111109852"/>
<feature type="domain" description="B box-type" evidence="4">
    <location>
        <begin position="65"/>
        <end position="102"/>
    </location>
</feature>
<proteinExistence type="predicted"/>
<keyword evidence="1" id="KW-0863">Zinc-finger</keyword>
<evidence type="ECO:0000256" key="2">
    <source>
        <dbReference type="SAM" id="Coils"/>
    </source>
</evidence>
<dbReference type="PANTHER" id="PTHR25462:SF296">
    <property type="entry name" value="MEIOTIC P26, ISOFORM F"/>
    <property type="match status" value="1"/>
</dbReference>
<feature type="region of interest" description="Disordered" evidence="3">
    <location>
        <begin position="299"/>
        <end position="396"/>
    </location>
</feature>
<keyword evidence="1" id="KW-0862">Zinc</keyword>
<dbReference type="SUPFAM" id="SSF57845">
    <property type="entry name" value="B-box zinc-binding domain"/>
    <property type="match status" value="1"/>
</dbReference>
<feature type="coiled-coil region" evidence="2">
    <location>
        <begin position="103"/>
        <end position="159"/>
    </location>
</feature>
<evidence type="ECO:0000313" key="5">
    <source>
        <dbReference type="Proteomes" id="UP000694844"/>
    </source>
</evidence>
<dbReference type="InterPro" id="IPR000315">
    <property type="entry name" value="Znf_B-box"/>
</dbReference>
<reference evidence="6 7" key="1">
    <citation type="submission" date="2025-04" db="UniProtKB">
        <authorList>
            <consortium name="RefSeq"/>
        </authorList>
    </citation>
    <scope>IDENTIFICATION</scope>
    <source>
        <tissue evidence="6 7">Whole sample</tissue>
    </source>
</reference>
<keyword evidence="1" id="KW-0479">Metal-binding</keyword>
<dbReference type="InterPro" id="IPR047153">
    <property type="entry name" value="TRIM45/56/19-like"/>
</dbReference>
<accession>A0A8B8BEL6</accession>
<evidence type="ECO:0000256" key="1">
    <source>
        <dbReference type="PROSITE-ProRule" id="PRU00024"/>
    </source>
</evidence>
<keyword evidence="5" id="KW-1185">Reference proteome</keyword>
<dbReference type="PANTHER" id="PTHR25462">
    <property type="entry name" value="BONUS, ISOFORM C-RELATED"/>
    <property type="match status" value="1"/>
</dbReference>
<dbReference type="Proteomes" id="UP000694844">
    <property type="component" value="Chromosome 8"/>
</dbReference>
<sequence length="411" mass="46891">MNPNKSAQDVLRCHLCETPVPPLCCEICHIYLCKVCVADHVLDETTEHKVVSIKQTLSTLLYPKCLNHSSKNCELYCDQCTIPICVQCASSKKHRGHRFKDLLECVERKREASQTDLQELESSILIEHKEFASCIRNQKANLDKNLEEVNRAIDEHGEKLHKQVSDVVEKFKSDIVKKHERRIVALTKTEEQNALSISDIEKCILGVQELQSSRDLGLVFEYKSRNEELRKTPPNLNVTLPTFVAYDITNDKLDELFGSLTTESDDRKTMEHDVKSIMFRTRDVERDEFERRKSQIKINKAILNPSDGQRKSPKSEWGEYNESASKSAAKTRDTDVDFSAVNSPWASPNPPTGHRKSLKSEWWGYRESASKSGATSRGLDVPSSPPSFEQERKTDQELLKMGHPIEAVFDD</sequence>
<dbReference type="Pfam" id="PF00643">
    <property type="entry name" value="zf-B_box"/>
    <property type="match status" value="1"/>
</dbReference>